<comment type="caution">
    <text evidence="1">The sequence shown here is derived from an EMBL/GenBank/DDBJ whole genome shotgun (WGS) entry which is preliminary data.</text>
</comment>
<keyword evidence="2" id="KW-1185">Reference proteome</keyword>
<name>A0ABR0T0Q4_9HYPO</name>
<sequence length="646" mass="72908">MNVVGVGGGLQTQFQETPSLPHSSIFILQHSPLDNETLSISISSTPMDRGYTSHTVTRTFGRPSQGQIPSSSFSQHISIHQRCGACGMAMEPGDKMVALYRNDRKIEMLYASLFEKTNTCQPSYGEGIFCQQPSCLEKPELEESATVHTECLKLFARECNVGHKLQRLFAAATAIYPWRASAPLALPRHDFFRDSNIPFASDACGLPGLKTLPSELNEMIWRDAQEHIVWRYCHVVQLAKEMQAAQEEEPIILMMSEIHQWRRGGPPVLQDVPDHESSIRITMDSRGISSIERVSKEVLARQAGEPQDHTKRYIVRSVRSMIMIRAKFQFGLCRLLVAPTADVEIWDTPTPPDPFESNLTPYELPLHARLATINTDPRETTGLTFLFFNRLIAAIHVHTAAAPFAIDTRNACEFPGALTWVYLPLTPGDEIVSLGIRTPKSDVERTIDNASRLSYLALRKRKSGEVLIGVNFVRTAHEIMADTEPNPRLFYDTSFKEKVMFGAYPRAGELVRREVPLPRSPFRESFISTAPLGNVYKTQVFSERKTQKCMGIIFEYRDGSTRAIGQCRLGVDNVETCVEPTRLCYYATQFLKFPGMLDDQERFVNLRIDLQSILPHCPGYMIKCTSDEGGHEHRGDPGRVVRWREL</sequence>
<dbReference type="EMBL" id="JAVFKD010000001">
    <property type="protein sequence ID" value="KAK5997944.1"/>
    <property type="molecule type" value="Genomic_DNA"/>
</dbReference>
<accession>A0ABR0T0Q4</accession>
<reference evidence="1 2" key="1">
    <citation type="submission" date="2024-01" db="EMBL/GenBank/DDBJ databases">
        <title>Complete genome of Cladobotryum mycophilum ATHUM6906.</title>
        <authorList>
            <person name="Christinaki A.C."/>
            <person name="Myridakis A.I."/>
            <person name="Kouvelis V.N."/>
        </authorList>
    </citation>
    <scope>NUCLEOTIDE SEQUENCE [LARGE SCALE GENOMIC DNA]</scope>
    <source>
        <strain evidence="1 2">ATHUM6906</strain>
    </source>
</reference>
<organism evidence="1 2">
    <name type="scientific">Cladobotryum mycophilum</name>
    <dbReference type="NCBI Taxonomy" id="491253"/>
    <lineage>
        <taxon>Eukaryota</taxon>
        <taxon>Fungi</taxon>
        <taxon>Dikarya</taxon>
        <taxon>Ascomycota</taxon>
        <taxon>Pezizomycotina</taxon>
        <taxon>Sordariomycetes</taxon>
        <taxon>Hypocreomycetidae</taxon>
        <taxon>Hypocreales</taxon>
        <taxon>Hypocreaceae</taxon>
        <taxon>Cladobotryum</taxon>
    </lineage>
</organism>
<gene>
    <name evidence="1" type="ORF">PT974_00312</name>
</gene>
<evidence type="ECO:0000313" key="1">
    <source>
        <dbReference type="EMBL" id="KAK5997944.1"/>
    </source>
</evidence>
<proteinExistence type="predicted"/>
<evidence type="ECO:0000313" key="2">
    <source>
        <dbReference type="Proteomes" id="UP001338125"/>
    </source>
</evidence>
<protein>
    <submittedName>
        <fullName evidence="1">Uncharacterized protein</fullName>
    </submittedName>
</protein>
<dbReference type="Proteomes" id="UP001338125">
    <property type="component" value="Unassembled WGS sequence"/>
</dbReference>